<dbReference type="InterPro" id="IPR011011">
    <property type="entry name" value="Znf_FYVE_PHD"/>
</dbReference>
<dbReference type="PANTHER" id="PTHR24171">
    <property type="entry name" value="ANKYRIN REPEAT DOMAIN-CONTAINING PROTEIN 39-RELATED"/>
    <property type="match status" value="1"/>
</dbReference>
<feature type="compositionally biased region" description="Acidic residues" evidence="8">
    <location>
        <begin position="397"/>
        <end position="410"/>
    </location>
</feature>
<evidence type="ECO:0000313" key="10">
    <source>
        <dbReference type="EMBL" id="CAD8907238.1"/>
    </source>
</evidence>
<feature type="region of interest" description="Disordered" evidence="8">
    <location>
        <begin position="395"/>
        <end position="421"/>
    </location>
</feature>
<evidence type="ECO:0000256" key="1">
    <source>
        <dbReference type="ARBA" id="ARBA00022723"/>
    </source>
</evidence>
<feature type="repeat" description="ANK" evidence="6">
    <location>
        <begin position="169"/>
        <end position="201"/>
    </location>
</feature>
<evidence type="ECO:0000256" key="8">
    <source>
        <dbReference type="SAM" id="MobiDB-lite"/>
    </source>
</evidence>
<dbReference type="PROSITE" id="PS50178">
    <property type="entry name" value="ZF_FYVE"/>
    <property type="match status" value="1"/>
</dbReference>
<evidence type="ECO:0000256" key="5">
    <source>
        <dbReference type="ARBA" id="ARBA00023043"/>
    </source>
</evidence>
<evidence type="ECO:0000256" key="7">
    <source>
        <dbReference type="PROSITE-ProRule" id="PRU00091"/>
    </source>
</evidence>
<dbReference type="InterPro" id="IPR002110">
    <property type="entry name" value="Ankyrin_rpt"/>
</dbReference>
<feature type="compositionally biased region" description="Basic and acidic residues" evidence="8">
    <location>
        <begin position="1"/>
        <end position="12"/>
    </location>
</feature>
<dbReference type="SUPFAM" id="SSF48403">
    <property type="entry name" value="Ankyrin repeat"/>
    <property type="match status" value="1"/>
</dbReference>
<dbReference type="EMBL" id="HBFS01000664">
    <property type="protein sequence ID" value="CAD8907238.1"/>
    <property type="molecule type" value="Transcribed_RNA"/>
</dbReference>
<evidence type="ECO:0000256" key="3">
    <source>
        <dbReference type="ARBA" id="ARBA00022771"/>
    </source>
</evidence>
<keyword evidence="1" id="KW-0479">Metal-binding</keyword>
<organism evidence="11">
    <name type="scientific">Bicosoecida sp. CB-2014</name>
    <dbReference type="NCBI Taxonomy" id="1486930"/>
    <lineage>
        <taxon>Eukaryota</taxon>
        <taxon>Sar</taxon>
        <taxon>Stramenopiles</taxon>
        <taxon>Bigyra</taxon>
        <taxon>Opalozoa</taxon>
        <taxon>Bicosoecida</taxon>
    </lineage>
</organism>
<evidence type="ECO:0000256" key="2">
    <source>
        <dbReference type="ARBA" id="ARBA00022737"/>
    </source>
</evidence>
<dbReference type="SMART" id="SM00248">
    <property type="entry name" value="ANK"/>
    <property type="match status" value="3"/>
</dbReference>
<reference evidence="11" key="1">
    <citation type="submission" date="2021-01" db="EMBL/GenBank/DDBJ databases">
        <authorList>
            <person name="Corre E."/>
            <person name="Pelletier E."/>
            <person name="Niang G."/>
            <person name="Scheremetjew M."/>
            <person name="Finn R."/>
            <person name="Kale V."/>
            <person name="Holt S."/>
            <person name="Cochrane G."/>
            <person name="Meng A."/>
            <person name="Brown T."/>
            <person name="Cohen L."/>
        </authorList>
    </citation>
    <scope>NUCLEOTIDE SEQUENCE</scope>
    <source>
        <strain evidence="11">Ms1</strain>
    </source>
</reference>
<dbReference type="AlphaFoldDB" id="A0A6T6TV90"/>
<feature type="region of interest" description="Disordered" evidence="8">
    <location>
        <begin position="1"/>
        <end position="45"/>
    </location>
</feature>
<dbReference type="SMART" id="SM00064">
    <property type="entry name" value="FYVE"/>
    <property type="match status" value="1"/>
</dbReference>
<dbReference type="InterPro" id="IPR000306">
    <property type="entry name" value="Znf_FYVE"/>
</dbReference>
<keyword evidence="3 7" id="KW-0863">Zinc-finger</keyword>
<dbReference type="InterPro" id="IPR013083">
    <property type="entry name" value="Znf_RING/FYVE/PHD"/>
</dbReference>
<evidence type="ECO:0000256" key="4">
    <source>
        <dbReference type="ARBA" id="ARBA00022833"/>
    </source>
</evidence>
<feature type="repeat" description="ANK" evidence="6">
    <location>
        <begin position="202"/>
        <end position="234"/>
    </location>
</feature>
<proteinExistence type="predicted"/>
<feature type="compositionally biased region" description="Basic and acidic residues" evidence="8">
    <location>
        <begin position="411"/>
        <end position="421"/>
    </location>
</feature>
<name>A0A6T6TV90_9STRA</name>
<dbReference type="SUPFAM" id="SSF57903">
    <property type="entry name" value="FYVE/PHD zinc finger"/>
    <property type="match status" value="1"/>
</dbReference>
<dbReference type="PROSITE" id="PS50088">
    <property type="entry name" value="ANK_REPEAT"/>
    <property type="match status" value="2"/>
</dbReference>
<keyword evidence="4" id="KW-0862">Zinc</keyword>
<accession>A0A6T6TV90</accession>
<dbReference type="Gene3D" id="3.30.40.10">
    <property type="entry name" value="Zinc/RING finger domain, C3HC4 (zinc finger)"/>
    <property type="match status" value="1"/>
</dbReference>
<feature type="compositionally biased region" description="Basic and acidic residues" evidence="8">
    <location>
        <begin position="22"/>
        <end position="31"/>
    </location>
</feature>
<dbReference type="InterPro" id="IPR017455">
    <property type="entry name" value="Znf_FYVE-rel"/>
</dbReference>
<dbReference type="Pfam" id="PF12796">
    <property type="entry name" value="Ank_2"/>
    <property type="match status" value="1"/>
</dbReference>
<evidence type="ECO:0000259" key="9">
    <source>
        <dbReference type="PROSITE" id="PS50178"/>
    </source>
</evidence>
<feature type="domain" description="FYVE-type" evidence="9">
    <location>
        <begin position="69"/>
        <end position="127"/>
    </location>
</feature>
<dbReference type="Pfam" id="PF01363">
    <property type="entry name" value="FYVE"/>
    <property type="match status" value="1"/>
</dbReference>
<dbReference type="GO" id="GO:0008270">
    <property type="term" value="F:zinc ion binding"/>
    <property type="evidence" value="ECO:0007669"/>
    <property type="project" value="UniProtKB-KW"/>
</dbReference>
<keyword evidence="5 6" id="KW-0040">ANK repeat</keyword>
<evidence type="ECO:0000256" key="6">
    <source>
        <dbReference type="PROSITE-ProRule" id="PRU00023"/>
    </source>
</evidence>
<keyword evidence="2" id="KW-0677">Repeat</keyword>
<dbReference type="Gene3D" id="1.25.40.20">
    <property type="entry name" value="Ankyrin repeat-containing domain"/>
    <property type="match status" value="1"/>
</dbReference>
<protein>
    <recommendedName>
        <fullName evidence="9">FYVE-type domain-containing protein</fullName>
    </recommendedName>
</protein>
<dbReference type="InterPro" id="IPR036770">
    <property type="entry name" value="Ankyrin_rpt-contain_sf"/>
</dbReference>
<dbReference type="CDD" id="cd00065">
    <property type="entry name" value="FYVE_like_SF"/>
    <property type="match status" value="1"/>
</dbReference>
<gene>
    <name evidence="10" type="ORF">BSP0115_LOCUS432</name>
    <name evidence="11" type="ORF">BSP0115_LOCUS433</name>
</gene>
<dbReference type="PROSITE" id="PS50297">
    <property type="entry name" value="ANK_REP_REGION"/>
    <property type="match status" value="2"/>
</dbReference>
<dbReference type="EMBL" id="HBFS01000665">
    <property type="protein sequence ID" value="CAD8907239.1"/>
    <property type="molecule type" value="Transcribed_RNA"/>
</dbReference>
<evidence type="ECO:0000313" key="11">
    <source>
        <dbReference type="EMBL" id="CAD8907239.1"/>
    </source>
</evidence>
<sequence>MSSDEEGVRDPNRPASLGRHSSAPDDSIRAERRAHRKRKKAQAEARAADLRQIADLAGIDSDDERWVDSDTIKVCQQCSIAFTVLNRKHHCRACGLVVCGDCSPYREYLSALGAVVRVCRECHALLMGTVWDHRPDQEAFFDACDRGDLLEIEARLAEGQDVNAIERVTGRTPLHVAAAAGQGDAARVLIREGAIVSWATPNGRTPLHSACAAGKEGAVLPLLRAGASPDVLDLNGDSPRDLALKGGHKKVIARLKSYEAPPQTPQALVFTQSPGRDSRKVVMPERRVRELEPEMAVLEPAGKALQLNLHAVVDEELRYVAERQWETECAYGKDMQDEFEAAGLIAPSERNASRDAVAFIVGNAWAVGHLYGADIDLADAVHAVSQGVRLADWLASADDEDDDDEEEEDHASERERDRRRQ</sequence>